<evidence type="ECO:0000256" key="2">
    <source>
        <dbReference type="RuleBase" id="RU003457"/>
    </source>
</evidence>
<gene>
    <name evidence="4" type="ORF">EDB92DRAFT_474974</name>
</gene>
<dbReference type="InterPro" id="IPR012093">
    <property type="entry name" value="Pirin"/>
</dbReference>
<dbReference type="Gene3D" id="2.60.120.10">
    <property type="entry name" value="Jelly Rolls"/>
    <property type="match status" value="2"/>
</dbReference>
<dbReference type="SUPFAM" id="SSF51182">
    <property type="entry name" value="RmlC-like cupins"/>
    <property type="match status" value="1"/>
</dbReference>
<evidence type="ECO:0000259" key="3">
    <source>
        <dbReference type="Pfam" id="PF02678"/>
    </source>
</evidence>
<dbReference type="InterPro" id="IPR011051">
    <property type="entry name" value="RmlC_Cupin_sf"/>
</dbReference>
<proteinExistence type="inferred from homology"/>
<dbReference type="InterPro" id="IPR014710">
    <property type="entry name" value="RmlC-like_jellyroll"/>
</dbReference>
<dbReference type="EMBL" id="JAKELL010000002">
    <property type="protein sequence ID" value="KAH9000201.1"/>
    <property type="molecule type" value="Genomic_DNA"/>
</dbReference>
<protein>
    <submittedName>
        <fullName evidence="4">Pirin domain-containing protein</fullName>
    </submittedName>
</protein>
<evidence type="ECO:0000313" key="5">
    <source>
        <dbReference type="Proteomes" id="UP001201163"/>
    </source>
</evidence>
<dbReference type="CDD" id="cd02910">
    <property type="entry name" value="cupin_Yhhw_N"/>
    <property type="match status" value="1"/>
</dbReference>
<organism evidence="4 5">
    <name type="scientific">Lactarius akahatsu</name>
    <dbReference type="NCBI Taxonomy" id="416441"/>
    <lineage>
        <taxon>Eukaryota</taxon>
        <taxon>Fungi</taxon>
        <taxon>Dikarya</taxon>
        <taxon>Basidiomycota</taxon>
        <taxon>Agaricomycotina</taxon>
        <taxon>Agaricomycetes</taxon>
        <taxon>Russulales</taxon>
        <taxon>Russulaceae</taxon>
        <taxon>Lactarius</taxon>
    </lineage>
</organism>
<dbReference type="PANTHER" id="PTHR43212">
    <property type="entry name" value="QUERCETIN 2,3-DIOXYGENASE"/>
    <property type="match status" value="1"/>
</dbReference>
<keyword evidence="5" id="KW-1185">Reference proteome</keyword>
<comment type="similarity">
    <text evidence="1 2">Belongs to the pirin family.</text>
</comment>
<comment type="caution">
    <text evidence="4">The sequence shown here is derived from an EMBL/GenBank/DDBJ whole genome shotgun (WGS) entry which is preliminary data.</text>
</comment>
<reference evidence="4" key="1">
    <citation type="submission" date="2022-01" db="EMBL/GenBank/DDBJ databases">
        <title>Comparative genomics reveals a dynamic genome evolution in the ectomycorrhizal milk-cap (Lactarius) mushrooms.</title>
        <authorList>
            <consortium name="DOE Joint Genome Institute"/>
            <person name="Lebreton A."/>
            <person name="Tang N."/>
            <person name="Kuo A."/>
            <person name="LaButti K."/>
            <person name="Drula E."/>
            <person name="Barry K."/>
            <person name="Clum A."/>
            <person name="Lipzen A."/>
            <person name="Mousain D."/>
            <person name="Ng V."/>
            <person name="Wang R."/>
            <person name="Wang X."/>
            <person name="Dai Y."/>
            <person name="Henrissat B."/>
            <person name="Grigoriev I.V."/>
            <person name="Guerin-Laguette A."/>
            <person name="Yu F."/>
            <person name="Martin F.M."/>
        </authorList>
    </citation>
    <scope>NUCLEOTIDE SEQUENCE</scope>
    <source>
        <strain evidence="4">QP</strain>
    </source>
</reference>
<dbReference type="Pfam" id="PF02678">
    <property type="entry name" value="Pirin"/>
    <property type="match status" value="1"/>
</dbReference>
<dbReference type="PANTHER" id="PTHR43212:SF3">
    <property type="entry name" value="QUERCETIN 2,3-DIOXYGENASE"/>
    <property type="match status" value="1"/>
</dbReference>
<dbReference type="Proteomes" id="UP001201163">
    <property type="component" value="Unassembled WGS sequence"/>
</dbReference>
<feature type="domain" description="Pirin N-terminal" evidence="3">
    <location>
        <begin position="17"/>
        <end position="122"/>
    </location>
</feature>
<name>A0AAD4LRX7_9AGAM</name>
<dbReference type="AlphaFoldDB" id="A0AAD4LRX7"/>
<sequence length="268" mass="29360">MSGGTEFLPRPSTDRGHSNHGWLKTFHTFSFADYYDPRHSQFGSLRVLNEDRVDAHTGFGTHGHREFEIFSYVVSGELQHNDSMGNTEVLKRGDLQMTSAGTGIRHSEHAHGEKQVHFLQIWCKPSVSNLKPAYFTRHFTDEEKKDQWVRVVAPVGEAGVSDAREAAGPAPVHSPVSLRATLLSPGRNLSHELSPQSSKAYVHVVQTSGYNPSTPSGNTIRVYAPGTQDATLREGDGLYITSTTGAGTTVSVENTGETVAELLLFELD</sequence>
<evidence type="ECO:0000313" key="4">
    <source>
        <dbReference type="EMBL" id="KAH9000201.1"/>
    </source>
</evidence>
<dbReference type="InterPro" id="IPR003829">
    <property type="entry name" value="Pirin_N_dom"/>
</dbReference>
<accession>A0AAD4LRX7</accession>
<evidence type="ECO:0000256" key="1">
    <source>
        <dbReference type="ARBA" id="ARBA00008416"/>
    </source>
</evidence>